<accession>A0A8X6JCS2</accession>
<proteinExistence type="predicted"/>
<evidence type="ECO:0000313" key="1">
    <source>
        <dbReference type="EMBL" id="GFR20438.1"/>
    </source>
</evidence>
<evidence type="ECO:0000313" key="2">
    <source>
        <dbReference type="Proteomes" id="UP000887116"/>
    </source>
</evidence>
<comment type="caution">
    <text evidence="1">The sequence shown here is derived from an EMBL/GenBank/DDBJ whole genome shotgun (WGS) entry which is preliminary data.</text>
</comment>
<dbReference type="AlphaFoldDB" id="A0A8X6JCS2"/>
<sequence>MSISGLSISFNSELDDVATTVLLEKPTEGISTAIAVKDSVDHVCMELLRAENHQYLYFFKNVSDKSSYDLGNFSNKILNDYEKRQIIDMGPSGPFLKDMH</sequence>
<dbReference type="Proteomes" id="UP000887116">
    <property type="component" value="Unassembled WGS sequence"/>
</dbReference>
<protein>
    <submittedName>
        <fullName evidence="1">Uncharacterized protein</fullName>
    </submittedName>
</protein>
<keyword evidence="2" id="KW-1185">Reference proteome</keyword>
<dbReference type="EMBL" id="BMAO01027910">
    <property type="protein sequence ID" value="GFR20438.1"/>
    <property type="molecule type" value="Genomic_DNA"/>
</dbReference>
<organism evidence="1 2">
    <name type="scientific">Trichonephila clavata</name>
    <name type="common">Joro spider</name>
    <name type="synonym">Nephila clavata</name>
    <dbReference type="NCBI Taxonomy" id="2740835"/>
    <lineage>
        <taxon>Eukaryota</taxon>
        <taxon>Metazoa</taxon>
        <taxon>Ecdysozoa</taxon>
        <taxon>Arthropoda</taxon>
        <taxon>Chelicerata</taxon>
        <taxon>Arachnida</taxon>
        <taxon>Araneae</taxon>
        <taxon>Araneomorphae</taxon>
        <taxon>Entelegynae</taxon>
        <taxon>Araneoidea</taxon>
        <taxon>Nephilidae</taxon>
        <taxon>Trichonephila</taxon>
    </lineage>
</organism>
<reference evidence="1" key="1">
    <citation type="submission" date="2020-07" db="EMBL/GenBank/DDBJ databases">
        <title>Multicomponent nature underlies the extraordinary mechanical properties of spider dragline silk.</title>
        <authorList>
            <person name="Kono N."/>
            <person name="Nakamura H."/>
            <person name="Mori M."/>
            <person name="Yoshida Y."/>
            <person name="Ohtoshi R."/>
            <person name="Malay A.D."/>
            <person name="Moran D.A.P."/>
            <person name="Tomita M."/>
            <person name="Numata K."/>
            <person name="Arakawa K."/>
        </authorList>
    </citation>
    <scope>NUCLEOTIDE SEQUENCE</scope>
</reference>
<dbReference type="OrthoDB" id="206213at2759"/>
<name>A0A8X6JCS2_TRICU</name>
<gene>
    <name evidence="1" type="ORF">TNCT_32181</name>
</gene>